<dbReference type="InterPro" id="IPR003347">
    <property type="entry name" value="JmjC_dom"/>
</dbReference>
<dbReference type="PROSITE" id="PS51184">
    <property type="entry name" value="JMJC"/>
    <property type="match status" value="1"/>
</dbReference>
<name>A0A165R1J5_9APHY</name>
<reference evidence="2 3" key="1">
    <citation type="journal article" date="2016" name="Mol. Biol. Evol.">
        <title>Comparative Genomics of Early-Diverging Mushroom-Forming Fungi Provides Insights into the Origins of Lignocellulose Decay Capabilities.</title>
        <authorList>
            <person name="Nagy L.G."/>
            <person name="Riley R."/>
            <person name="Tritt A."/>
            <person name="Adam C."/>
            <person name="Daum C."/>
            <person name="Floudas D."/>
            <person name="Sun H."/>
            <person name="Yadav J.S."/>
            <person name="Pangilinan J."/>
            <person name="Larsson K.H."/>
            <person name="Matsuura K."/>
            <person name="Barry K."/>
            <person name="Labutti K."/>
            <person name="Kuo R."/>
            <person name="Ohm R.A."/>
            <person name="Bhattacharya S.S."/>
            <person name="Shirouzu T."/>
            <person name="Yoshinaga Y."/>
            <person name="Martin F.M."/>
            <person name="Grigoriev I.V."/>
            <person name="Hibbett D.S."/>
        </authorList>
    </citation>
    <scope>NUCLEOTIDE SEQUENCE [LARGE SCALE GENOMIC DNA]</scope>
    <source>
        <strain evidence="2 3">L-15889</strain>
    </source>
</reference>
<evidence type="ECO:0000313" key="3">
    <source>
        <dbReference type="Proteomes" id="UP000076727"/>
    </source>
</evidence>
<dbReference type="EMBL" id="KV429053">
    <property type="protein sequence ID" value="KZT70177.1"/>
    <property type="molecule type" value="Genomic_DNA"/>
</dbReference>
<dbReference type="Proteomes" id="UP000076727">
    <property type="component" value="Unassembled WGS sequence"/>
</dbReference>
<evidence type="ECO:0000259" key="1">
    <source>
        <dbReference type="PROSITE" id="PS51184"/>
    </source>
</evidence>
<keyword evidence="3" id="KW-1185">Reference proteome</keyword>
<sequence>MSDSWGQHIVRELLFRLRDCLAVESAGHPEAAVVKSALSRLDEANWDAQISNQLDALAQRAYDEMRTSPRSDALVWRMLYTDACTLRSLGDALQLESTRDKALALSCISRLDHAIVIAGAPGEGRLDTILDLIGEIQRHIMGSEESTNGLGSAQLEANIPSTTASRILESAPQEVPRLTTPPSLLAFGRQYAQRPFVIPGYIADWPALNEHPWRSLDYLWSIAGPGRVVPLEIGDDYRDDDWTQKMMLWGDFLNALDPRKQDTAETRKLYLAQHNLFLQFPKLRHDIIIPDYAYASLPTPKEFPDYTPPANEDQLVLNVWLGPAHMTSPAHTDPFFNLYAQVVGRKTVWLAPPESTPAMYPYSPPDGVSSDHTHNPAANTTNPCMSNTSRVDVFGVRERQSEMPMFWEEAVPHAMSVMLEPGDLLFFPPGWWHAMRSETTSFSVSMWF</sequence>
<proteinExistence type="predicted"/>
<organism evidence="2 3">
    <name type="scientific">Daedalea quercina L-15889</name>
    <dbReference type="NCBI Taxonomy" id="1314783"/>
    <lineage>
        <taxon>Eukaryota</taxon>
        <taxon>Fungi</taxon>
        <taxon>Dikarya</taxon>
        <taxon>Basidiomycota</taxon>
        <taxon>Agaricomycotina</taxon>
        <taxon>Agaricomycetes</taxon>
        <taxon>Polyporales</taxon>
        <taxon>Fomitopsis</taxon>
    </lineage>
</organism>
<dbReference type="PANTHER" id="PTHR12461:SF94">
    <property type="entry name" value="JMJC DOMAIN-CONTAINING PROTEIN"/>
    <property type="match status" value="1"/>
</dbReference>
<evidence type="ECO:0000313" key="2">
    <source>
        <dbReference type="EMBL" id="KZT70177.1"/>
    </source>
</evidence>
<dbReference type="OrthoDB" id="47172at2759"/>
<dbReference type="AlphaFoldDB" id="A0A165R1J5"/>
<dbReference type="Pfam" id="PF13621">
    <property type="entry name" value="Cupin_8"/>
    <property type="match status" value="1"/>
</dbReference>
<accession>A0A165R1J5</accession>
<gene>
    <name evidence="2" type="ORF">DAEQUDRAFT_725806</name>
</gene>
<dbReference type="PANTHER" id="PTHR12461">
    <property type="entry name" value="HYPOXIA-INDUCIBLE FACTOR 1 ALPHA INHIBITOR-RELATED"/>
    <property type="match status" value="1"/>
</dbReference>
<dbReference type="STRING" id="1314783.A0A165R1J5"/>
<dbReference type="Gene3D" id="2.60.120.650">
    <property type="entry name" value="Cupin"/>
    <property type="match status" value="1"/>
</dbReference>
<protein>
    <submittedName>
        <fullName evidence="2">Clavaminate synthase-like protein</fullName>
    </submittedName>
</protein>
<dbReference type="InterPro" id="IPR041667">
    <property type="entry name" value="Cupin_8"/>
</dbReference>
<dbReference type="SUPFAM" id="SSF51197">
    <property type="entry name" value="Clavaminate synthase-like"/>
    <property type="match status" value="1"/>
</dbReference>
<feature type="domain" description="JmjC" evidence="1">
    <location>
        <begin position="269"/>
        <end position="448"/>
    </location>
</feature>